<keyword evidence="1" id="KW-0695">RNA-directed DNA polymerase</keyword>
<protein>
    <submittedName>
        <fullName evidence="1">Reverse transcriptase domain-containing protein</fullName>
    </submittedName>
</protein>
<gene>
    <name evidence="1" type="ORF">KPL71_011699</name>
</gene>
<reference evidence="2" key="1">
    <citation type="journal article" date="2023" name="Hortic. Res.">
        <title>A chromosome-level phased genome enabling allele-level studies in sweet orange: a case study on citrus Huanglongbing tolerance.</title>
        <authorList>
            <person name="Wu B."/>
            <person name="Yu Q."/>
            <person name="Deng Z."/>
            <person name="Duan Y."/>
            <person name="Luo F."/>
            <person name="Gmitter F. Jr."/>
        </authorList>
    </citation>
    <scope>NUCLEOTIDE SEQUENCE [LARGE SCALE GENOMIC DNA]</scope>
    <source>
        <strain evidence="2">cv. Valencia</strain>
    </source>
</reference>
<dbReference type="Proteomes" id="UP000829398">
    <property type="component" value="Chromosome 4"/>
</dbReference>
<evidence type="ECO:0000313" key="1">
    <source>
        <dbReference type="EMBL" id="KAH9768701.1"/>
    </source>
</evidence>
<proteinExistence type="predicted"/>
<comment type="caution">
    <text evidence="1">The sequence shown here is derived from an EMBL/GenBank/DDBJ whole genome shotgun (WGS) entry which is preliminary data.</text>
</comment>
<keyword evidence="2" id="KW-1185">Reference proteome</keyword>
<evidence type="ECO:0000313" key="2">
    <source>
        <dbReference type="Proteomes" id="UP000829398"/>
    </source>
</evidence>
<keyword evidence="1" id="KW-0808">Transferase</keyword>
<organism evidence="1 2">
    <name type="scientific">Citrus sinensis</name>
    <name type="common">Sweet orange</name>
    <name type="synonym">Citrus aurantium var. sinensis</name>
    <dbReference type="NCBI Taxonomy" id="2711"/>
    <lineage>
        <taxon>Eukaryota</taxon>
        <taxon>Viridiplantae</taxon>
        <taxon>Streptophyta</taxon>
        <taxon>Embryophyta</taxon>
        <taxon>Tracheophyta</taxon>
        <taxon>Spermatophyta</taxon>
        <taxon>Magnoliopsida</taxon>
        <taxon>eudicotyledons</taxon>
        <taxon>Gunneridae</taxon>
        <taxon>Pentapetalae</taxon>
        <taxon>rosids</taxon>
        <taxon>malvids</taxon>
        <taxon>Sapindales</taxon>
        <taxon>Rutaceae</taxon>
        <taxon>Aurantioideae</taxon>
        <taxon>Citrus</taxon>
    </lineage>
</organism>
<keyword evidence="1" id="KW-0548">Nucleotidyltransferase</keyword>
<accession>A0ACB8L5N9</accession>
<dbReference type="EMBL" id="CM039173">
    <property type="protein sequence ID" value="KAH9768701.1"/>
    <property type="molecule type" value="Genomic_DNA"/>
</dbReference>
<name>A0ACB8L5N9_CITSI</name>
<sequence length="841" mass="95014">MNFRFFHATASMRKKKNNIEKLRNNQGMWCLKPCELDELITEYFQNLFSSSGCICEPVLSCIEPSISALHNQLLLEPFTTIDVKDALFSMHPDKSPGPDGMNPAFYQKYWHIVEHDVMDACLNYITNRALPTGLNDTLIVLIPKKTQPESLTDMQPIALCNVLYKIIAKMLANRMKLVLDSVISESQSAFVPGRVITDNILISTEIVHYLKRKKQGKTGITALKIDMSKACNRIEWLFLKSMMLRMGFDEGWVALIMMCVSTVNYNKSVVSFSANMDEVSIRQVCGILEVLATSNHGTYLGLPSLIRRKKSAVFAFIKEKVWQRLQGWNQKFLSKAGKEIMLKTVAQAIPNYAMNIYLLPLDLCKELELMMNAFWWGTTRNGGRGIHWLRWDLMCKPKSMGGVGFKRLHDFNIAILGKQCWKLITNLNSLVARILKARYYPRSSFADATIGFNPSYTWRSIMAAKHVVVKGSHIKIGSGQQVQINKDPWRHDADNGFITTELAKNIATATVNCLMALGQRRCDNDLVVDVFNTRDAAMILQVPLNTRQDNDRWFWLADPNGEFTVRSCYNLLNSVSDVPNSKVWKFLWGLEAPGKVKQFLWRSLKNILPTADNLLSRKVDVSPICPICSVVNDVGGRCSSFVEWMEQIFTRCRKEDCKLVVMLAGAKRKNFIIVEQEQEQLGHGSVCWGKPPQGWLKCNVDAGVFSSQSRYSFGGVIRDSGGAFIAAKCQRFPGLFHLREAEALDVCEALSWIKNLQLSKIIVEIDCLNVYSALITPNTSPNDFGLIIADCQTVAQLIGEVRFFFVRRSANFAAHNVVRVGVLCQILESGGLFHLHGYVRC</sequence>